<dbReference type="EMBL" id="BTSX01000002">
    <property type="protein sequence ID" value="GMS83034.1"/>
    <property type="molecule type" value="Genomic_DNA"/>
</dbReference>
<proteinExistence type="predicted"/>
<comment type="caution">
    <text evidence="2">The sequence shown here is derived from an EMBL/GenBank/DDBJ whole genome shotgun (WGS) entry which is preliminary data.</text>
</comment>
<evidence type="ECO:0000313" key="2">
    <source>
        <dbReference type="EMBL" id="GMS83034.1"/>
    </source>
</evidence>
<protein>
    <submittedName>
        <fullName evidence="2">Uncharacterized protein</fullName>
    </submittedName>
</protein>
<name>A0AAV5SS68_9BILA</name>
<gene>
    <name evidence="2" type="ORF">PENTCL1PPCAC_5209</name>
</gene>
<dbReference type="AlphaFoldDB" id="A0AAV5SS68"/>
<feature type="chain" id="PRO_5044000226" evidence="1">
    <location>
        <begin position="18"/>
        <end position="162"/>
    </location>
</feature>
<keyword evidence="1" id="KW-0732">Signal</keyword>
<reference evidence="2" key="1">
    <citation type="submission" date="2023-10" db="EMBL/GenBank/DDBJ databases">
        <title>Genome assembly of Pristionchus species.</title>
        <authorList>
            <person name="Yoshida K."/>
            <person name="Sommer R.J."/>
        </authorList>
    </citation>
    <scope>NUCLEOTIDE SEQUENCE</scope>
    <source>
        <strain evidence="2">RS0144</strain>
    </source>
</reference>
<evidence type="ECO:0000256" key="1">
    <source>
        <dbReference type="SAM" id="SignalP"/>
    </source>
</evidence>
<accession>A0AAV5SS68</accession>
<sequence length="162" mass="17080">MQLILLVASVLLTQVNALNCTHKATIIEDVKDGPIEKELEVEINEGSIECGKGLDRCATFANMSIVDFLKLDAAVTVKDLALKDGQIVGSTCISQKDCAAIKAVTQSACNSTESSCCCATDDCDEDSSPVSTTTIKSITTTSDNSMNLFMGALGMIAAKMLM</sequence>
<feature type="signal peptide" evidence="1">
    <location>
        <begin position="1"/>
        <end position="17"/>
    </location>
</feature>
<dbReference type="Proteomes" id="UP001432027">
    <property type="component" value="Unassembled WGS sequence"/>
</dbReference>
<evidence type="ECO:0000313" key="3">
    <source>
        <dbReference type="Proteomes" id="UP001432027"/>
    </source>
</evidence>
<keyword evidence="3" id="KW-1185">Reference proteome</keyword>
<organism evidence="2 3">
    <name type="scientific">Pristionchus entomophagus</name>
    <dbReference type="NCBI Taxonomy" id="358040"/>
    <lineage>
        <taxon>Eukaryota</taxon>
        <taxon>Metazoa</taxon>
        <taxon>Ecdysozoa</taxon>
        <taxon>Nematoda</taxon>
        <taxon>Chromadorea</taxon>
        <taxon>Rhabditida</taxon>
        <taxon>Rhabditina</taxon>
        <taxon>Diplogasteromorpha</taxon>
        <taxon>Diplogasteroidea</taxon>
        <taxon>Neodiplogasteridae</taxon>
        <taxon>Pristionchus</taxon>
    </lineage>
</organism>